<feature type="region of interest" description="Disordered" evidence="1">
    <location>
        <begin position="1"/>
        <end position="25"/>
    </location>
</feature>
<name>A0ABT9HB88_9SPHN</name>
<dbReference type="RefSeq" id="WP_305930578.1">
    <property type="nucleotide sequence ID" value="NZ_JAVAIL010000005.1"/>
</dbReference>
<evidence type="ECO:0000313" key="3">
    <source>
        <dbReference type="Proteomes" id="UP001235664"/>
    </source>
</evidence>
<keyword evidence="3" id="KW-1185">Reference proteome</keyword>
<evidence type="ECO:0000256" key="1">
    <source>
        <dbReference type="SAM" id="MobiDB-lite"/>
    </source>
</evidence>
<proteinExistence type="predicted"/>
<dbReference type="Proteomes" id="UP001235664">
    <property type="component" value="Unassembled WGS sequence"/>
</dbReference>
<evidence type="ECO:0000313" key="2">
    <source>
        <dbReference type="EMBL" id="MDP4540570.1"/>
    </source>
</evidence>
<sequence length="96" mass="10906">MFSKESLMSRFAESNAATSSSRPKFPAKYATQRAARGASKQPIRYRVFDGSVSREKGTSAKQVWKAYREIEGFGLLASAWYLVQYATRTPLKSRRF</sequence>
<organism evidence="2 3">
    <name type="scientific">Qipengyuania benthica</name>
    <dbReference type="NCBI Taxonomy" id="3067651"/>
    <lineage>
        <taxon>Bacteria</taxon>
        <taxon>Pseudomonadati</taxon>
        <taxon>Pseudomonadota</taxon>
        <taxon>Alphaproteobacteria</taxon>
        <taxon>Sphingomonadales</taxon>
        <taxon>Erythrobacteraceae</taxon>
        <taxon>Qipengyuania</taxon>
    </lineage>
</organism>
<accession>A0ABT9HB88</accession>
<dbReference type="EMBL" id="JAVAIL010000005">
    <property type="protein sequence ID" value="MDP4540570.1"/>
    <property type="molecule type" value="Genomic_DNA"/>
</dbReference>
<gene>
    <name evidence="2" type="ORF">Q9K01_13135</name>
</gene>
<comment type="caution">
    <text evidence="2">The sequence shown here is derived from an EMBL/GenBank/DDBJ whole genome shotgun (WGS) entry which is preliminary data.</text>
</comment>
<reference evidence="2 3" key="1">
    <citation type="submission" date="2023-08" db="EMBL/GenBank/DDBJ databases">
        <title>genomic of DY56.</title>
        <authorList>
            <person name="Wang Y."/>
        </authorList>
    </citation>
    <scope>NUCLEOTIDE SEQUENCE [LARGE SCALE GENOMIC DNA]</scope>
    <source>
        <strain evidence="2 3">DY56-A-20</strain>
    </source>
</reference>
<protein>
    <submittedName>
        <fullName evidence="2">Uncharacterized protein</fullName>
    </submittedName>
</protein>